<dbReference type="EMBL" id="FNJQ01000014">
    <property type="protein sequence ID" value="SDP33473.1"/>
    <property type="molecule type" value="Genomic_DNA"/>
</dbReference>
<evidence type="ECO:0008006" key="4">
    <source>
        <dbReference type="Google" id="ProtNLM"/>
    </source>
</evidence>
<name>A0A1H0RVN7_SELRU</name>
<feature type="transmembrane region" description="Helical" evidence="1">
    <location>
        <begin position="82"/>
        <end position="101"/>
    </location>
</feature>
<dbReference type="Pfam" id="PF06496">
    <property type="entry name" value="DUF1097"/>
    <property type="match status" value="1"/>
</dbReference>
<feature type="transmembrane region" description="Helical" evidence="1">
    <location>
        <begin position="58"/>
        <end position="76"/>
    </location>
</feature>
<gene>
    <name evidence="2" type="ORF">SAMN05216366_11428</name>
</gene>
<feature type="transmembrane region" description="Helical" evidence="1">
    <location>
        <begin position="16"/>
        <end position="46"/>
    </location>
</feature>
<keyword evidence="1" id="KW-0472">Membrane</keyword>
<organism evidence="2 3">
    <name type="scientific">Selenomonas ruminantium</name>
    <dbReference type="NCBI Taxonomy" id="971"/>
    <lineage>
        <taxon>Bacteria</taxon>
        <taxon>Bacillati</taxon>
        <taxon>Bacillota</taxon>
        <taxon>Negativicutes</taxon>
        <taxon>Selenomonadales</taxon>
        <taxon>Selenomonadaceae</taxon>
        <taxon>Selenomonas</taxon>
    </lineage>
</organism>
<proteinExistence type="predicted"/>
<evidence type="ECO:0000313" key="3">
    <source>
        <dbReference type="Proteomes" id="UP000182412"/>
    </source>
</evidence>
<feature type="transmembrane region" description="Helical" evidence="1">
    <location>
        <begin position="141"/>
        <end position="162"/>
    </location>
</feature>
<dbReference type="Proteomes" id="UP000182412">
    <property type="component" value="Unassembled WGS sequence"/>
</dbReference>
<dbReference type="AlphaFoldDB" id="A0A1H0RVN7"/>
<reference evidence="2 3" key="1">
    <citation type="submission" date="2016-10" db="EMBL/GenBank/DDBJ databases">
        <authorList>
            <person name="de Groot N.N."/>
        </authorList>
    </citation>
    <scope>NUCLEOTIDE SEQUENCE [LARGE SCALE GENOMIC DNA]</scope>
    <source>
        <strain evidence="2 3">S137</strain>
    </source>
</reference>
<accession>A0A1H0RVN7</accession>
<dbReference type="OrthoDB" id="8266131at2"/>
<dbReference type="PROSITE" id="PS51257">
    <property type="entry name" value="PROKAR_LIPOPROTEIN"/>
    <property type="match status" value="1"/>
</dbReference>
<evidence type="ECO:0000313" key="2">
    <source>
        <dbReference type="EMBL" id="SDP33473.1"/>
    </source>
</evidence>
<sequence length="181" mass="19277">MEQVLRAIKGINQTDIVVAFVSAAACAGALLQLPVWAVFIGWAWYLAIGANGKAIKEGTVTTVAAGLMAITAVVLTDVLSEIMPGLAANMSAVFVMILVLMVSLKLSFINHSLVGFNTFSCVFAGYYLGAFPTQPDYWLNLGYAFAYICGSNVLGLIVGCLAQKLCNLSWRRESAEEIAAN</sequence>
<keyword evidence="1" id="KW-0812">Transmembrane</keyword>
<protein>
    <recommendedName>
        <fullName evidence="4">DUF1097 domain-containing protein</fullName>
    </recommendedName>
</protein>
<keyword evidence="1" id="KW-1133">Transmembrane helix</keyword>
<feature type="transmembrane region" description="Helical" evidence="1">
    <location>
        <begin position="108"/>
        <end position="129"/>
    </location>
</feature>
<dbReference type="RefSeq" id="WP_074572224.1">
    <property type="nucleotide sequence ID" value="NZ_FNJQ01000014.1"/>
</dbReference>
<dbReference type="InterPro" id="IPR009476">
    <property type="entry name" value="DUF1097"/>
</dbReference>
<evidence type="ECO:0000256" key="1">
    <source>
        <dbReference type="SAM" id="Phobius"/>
    </source>
</evidence>